<name>A0A816EDV1_9BILA</name>
<feature type="compositionally biased region" description="Basic residues" evidence="1">
    <location>
        <begin position="97"/>
        <end position="124"/>
    </location>
</feature>
<feature type="compositionally biased region" description="Basic residues" evidence="1">
    <location>
        <begin position="64"/>
        <end position="77"/>
    </location>
</feature>
<accession>A0A816EDV1</accession>
<organism evidence="2 3">
    <name type="scientific">Rotaria magnacalcarata</name>
    <dbReference type="NCBI Taxonomy" id="392030"/>
    <lineage>
        <taxon>Eukaryota</taxon>
        <taxon>Metazoa</taxon>
        <taxon>Spiralia</taxon>
        <taxon>Gnathifera</taxon>
        <taxon>Rotifera</taxon>
        <taxon>Eurotatoria</taxon>
        <taxon>Bdelloidea</taxon>
        <taxon>Philodinida</taxon>
        <taxon>Philodinidae</taxon>
        <taxon>Rotaria</taxon>
    </lineage>
</organism>
<feature type="compositionally biased region" description="Polar residues" evidence="1">
    <location>
        <begin position="40"/>
        <end position="58"/>
    </location>
</feature>
<protein>
    <submittedName>
        <fullName evidence="2">Uncharacterized protein</fullName>
    </submittedName>
</protein>
<dbReference type="AlphaFoldDB" id="A0A816EDV1"/>
<dbReference type="EMBL" id="CAJNOW010016643">
    <property type="protein sequence ID" value="CAF1651426.1"/>
    <property type="molecule type" value="Genomic_DNA"/>
</dbReference>
<evidence type="ECO:0000313" key="2">
    <source>
        <dbReference type="EMBL" id="CAF1651426.1"/>
    </source>
</evidence>
<gene>
    <name evidence="2" type="ORF">KQP761_LOCUS30058</name>
</gene>
<evidence type="ECO:0000313" key="3">
    <source>
        <dbReference type="Proteomes" id="UP000663834"/>
    </source>
</evidence>
<feature type="region of interest" description="Disordered" evidence="1">
    <location>
        <begin position="40"/>
        <end position="128"/>
    </location>
</feature>
<comment type="caution">
    <text evidence="2">The sequence shown here is derived from an EMBL/GenBank/DDBJ whole genome shotgun (WGS) entry which is preliminary data.</text>
</comment>
<evidence type="ECO:0000256" key="1">
    <source>
        <dbReference type="SAM" id="MobiDB-lite"/>
    </source>
</evidence>
<reference evidence="2" key="1">
    <citation type="submission" date="2021-02" db="EMBL/GenBank/DDBJ databases">
        <authorList>
            <person name="Nowell W R."/>
        </authorList>
    </citation>
    <scope>NUCLEOTIDE SEQUENCE</scope>
</reference>
<sequence length="274" mass="33240">MMHTSPSEPSLHNHHGELKIDQALTVDIIMTSQPLLDFSTTTTMPSQLPSNPNTTSHGQLTLRRLARRRRRQRRRERLRQQREQQFQQEPPPDRRQRQPHQRRRWQRLQNRRQNRQQQRRRQHERRPSTPIVITRRIYRSYSDIELEYEYYYSHGFPEELDDIEPDELLETLERESMDPVGRVAQQQLKQYEQSIQQPQRLTKTPLNIAHSAQRLIQPELLQIELQRYTDHQILTLQQDLIDQEYQILATEDIENTAIFRNNYSRRDHDLIQGH</sequence>
<proteinExistence type="predicted"/>
<dbReference type="Proteomes" id="UP000663834">
    <property type="component" value="Unassembled WGS sequence"/>
</dbReference>